<sequence>MAKKSLKPKEEEASIDMTPMLDIVFIMLIFFIVTTSFVKEAGVDIVEPKAKSAEKKPKANIFIGINSNSEIYMLKKKINKEDVRTTVEGMLLENPESTIVIQADVSAKSGILLDVMDAAKAAGVKNISVAAEN</sequence>
<evidence type="ECO:0000256" key="7">
    <source>
        <dbReference type="RuleBase" id="RU003879"/>
    </source>
</evidence>
<evidence type="ECO:0000313" key="9">
    <source>
        <dbReference type="EMBL" id="MET1254683.1"/>
    </source>
</evidence>
<feature type="transmembrane region" description="Helical" evidence="8">
    <location>
        <begin position="20"/>
        <end position="38"/>
    </location>
</feature>
<keyword evidence="7" id="KW-0813">Transport</keyword>
<dbReference type="PANTHER" id="PTHR30558">
    <property type="entry name" value="EXBD MEMBRANE COMPONENT OF PMF-DRIVEN MACROMOLECULE IMPORT SYSTEM"/>
    <property type="match status" value="1"/>
</dbReference>
<protein>
    <submittedName>
        <fullName evidence="9">Biopolymer transporter ExbD</fullName>
    </submittedName>
</protein>
<dbReference type="InterPro" id="IPR003400">
    <property type="entry name" value="ExbD"/>
</dbReference>
<keyword evidence="7" id="KW-0653">Protein transport</keyword>
<evidence type="ECO:0000256" key="1">
    <source>
        <dbReference type="ARBA" id="ARBA00004162"/>
    </source>
</evidence>
<accession>A0ABV2BRW6</accession>
<comment type="similarity">
    <text evidence="2 7">Belongs to the ExbD/TolR family.</text>
</comment>
<dbReference type="Gene3D" id="3.30.420.270">
    <property type="match status" value="1"/>
</dbReference>
<evidence type="ECO:0000256" key="3">
    <source>
        <dbReference type="ARBA" id="ARBA00022475"/>
    </source>
</evidence>
<reference evidence="9 10" key="1">
    <citation type="submission" date="2024-06" db="EMBL/GenBank/DDBJ databases">
        <authorList>
            <person name="Li F."/>
        </authorList>
    </citation>
    <scope>NUCLEOTIDE SEQUENCE [LARGE SCALE GENOMIC DNA]</scope>
    <source>
        <strain evidence="9 10">GXAS 311</strain>
    </source>
</reference>
<evidence type="ECO:0000256" key="4">
    <source>
        <dbReference type="ARBA" id="ARBA00022692"/>
    </source>
</evidence>
<evidence type="ECO:0000256" key="2">
    <source>
        <dbReference type="ARBA" id="ARBA00005811"/>
    </source>
</evidence>
<dbReference type="EMBL" id="JBEVCJ010000005">
    <property type="protein sequence ID" value="MET1254683.1"/>
    <property type="molecule type" value="Genomic_DNA"/>
</dbReference>
<evidence type="ECO:0000313" key="10">
    <source>
        <dbReference type="Proteomes" id="UP001548189"/>
    </source>
</evidence>
<dbReference type="Pfam" id="PF02472">
    <property type="entry name" value="ExbD"/>
    <property type="match status" value="1"/>
</dbReference>
<evidence type="ECO:0000256" key="8">
    <source>
        <dbReference type="SAM" id="Phobius"/>
    </source>
</evidence>
<comment type="caution">
    <text evidence="9">The sequence shown here is derived from an EMBL/GenBank/DDBJ whole genome shotgun (WGS) entry which is preliminary data.</text>
</comment>
<evidence type="ECO:0000256" key="5">
    <source>
        <dbReference type="ARBA" id="ARBA00022989"/>
    </source>
</evidence>
<organism evidence="9 10">
    <name type="scientific">Aliikangiella maris</name>
    <dbReference type="NCBI Taxonomy" id="3162458"/>
    <lineage>
        <taxon>Bacteria</taxon>
        <taxon>Pseudomonadati</taxon>
        <taxon>Pseudomonadota</taxon>
        <taxon>Gammaproteobacteria</taxon>
        <taxon>Oceanospirillales</taxon>
        <taxon>Pleioneaceae</taxon>
        <taxon>Aliikangiella</taxon>
    </lineage>
</organism>
<evidence type="ECO:0000256" key="6">
    <source>
        <dbReference type="ARBA" id="ARBA00023136"/>
    </source>
</evidence>
<keyword evidence="3" id="KW-1003">Cell membrane</keyword>
<keyword evidence="10" id="KW-1185">Reference proteome</keyword>
<name>A0ABV2BRW6_9GAMM</name>
<keyword evidence="5 8" id="KW-1133">Transmembrane helix</keyword>
<proteinExistence type="inferred from homology"/>
<keyword evidence="4 7" id="KW-0812">Transmembrane</keyword>
<dbReference type="PANTHER" id="PTHR30558:SF13">
    <property type="entry name" value="BIOPOLYMER TRANSPORT PROTEIN EXBD2"/>
    <property type="match status" value="1"/>
</dbReference>
<dbReference type="RefSeq" id="WP_353874264.1">
    <property type="nucleotide sequence ID" value="NZ_JBEVCJ010000005.1"/>
</dbReference>
<gene>
    <name evidence="9" type="ORF">ABVT43_06050</name>
</gene>
<dbReference type="Proteomes" id="UP001548189">
    <property type="component" value="Unassembled WGS sequence"/>
</dbReference>
<comment type="subcellular location">
    <subcellularLocation>
        <location evidence="1">Cell membrane</location>
        <topology evidence="1">Single-pass membrane protein</topology>
    </subcellularLocation>
    <subcellularLocation>
        <location evidence="7">Cell membrane</location>
        <topology evidence="7">Single-pass type II membrane protein</topology>
    </subcellularLocation>
</comment>
<keyword evidence="6 8" id="KW-0472">Membrane</keyword>